<gene>
    <name evidence="2" type="ORF">CYCCA115_LOCUS1940</name>
</gene>
<dbReference type="PROSITE" id="PS50011">
    <property type="entry name" value="PROTEIN_KINASE_DOM"/>
    <property type="match status" value="1"/>
</dbReference>
<dbReference type="SUPFAM" id="SSF56112">
    <property type="entry name" value="Protein kinase-like (PK-like)"/>
    <property type="match status" value="1"/>
</dbReference>
<organism evidence="2 3">
    <name type="scientific">Cylindrotheca closterium</name>
    <dbReference type="NCBI Taxonomy" id="2856"/>
    <lineage>
        <taxon>Eukaryota</taxon>
        <taxon>Sar</taxon>
        <taxon>Stramenopiles</taxon>
        <taxon>Ochrophyta</taxon>
        <taxon>Bacillariophyta</taxon>
        <taxon>Bacillariophyceae</taxon>
        <taxon>Bacillariophycidae</taxon>
        <taxon>Bacillariales</taxon>
        <taxon>Bacillariaceae</taxon>
        <taxon>Cylindrotheca</taxon>
    </lineage>
</organism>
<dbReference type="InterPro" id="IPR004147">
    <property type="entry name" value="ABC1_dom"/>
</dbReference>
<proteinExistence type="predicted"/>
<dbReference type="Pfam" id="PF03109">
    <property type="entry name" value="ABC1"/>
    <property type="match status" value="2"/>
</dbReference>
<keyword evidence="3" id="KW-1185">Reference proteome</keyword>
<dbReference type="InterPro" id="IPR011009">
    <property type="entry name" value="Kinase-like_dom_sf"/>
</dbReference>
<name>A0AAD2CGZ8_9STRA</name>
<accession>A0AAD2CGZ8</accession>
<dbReference type="GO" id="GO:0004672">
    <property type="term" value="F:protein kinase activity"/>
    <property type="evidence" value="ECO:0007669"/>
    <property type="project" value="InterPro"/>
</dbReference>
<dbReference type="CDD" id="cd05121">
    <property type="entry name" value="ABC1_ADCK3-like"/>
    <property type="match status" value="1"/>
</dbReference>
<evidence type="ECO:0000259" key="1">
    <source>
        <dbReference type="PROSITE" id="PS50011"/>
    </source>
</evidence>
<protein>
    <recommendedName>
        <fullName evidence="1">Protein kinase domain-containing protein</fullName>
    </recommendedName>
</protein>
<dbReference type="PANTHER" id="PTHR43173:SF34">
    <property type="entry name" value="ABC1 ATYPICAL KINASE-LIKE DOMAIN-CONTAINING PROTEIN"/>
    <property type="match status" value="1"/>
</dbReference>
<dbReference type="PANTHER" id="PTHR43173">
    <property type="entry name" value="ABC1 FAMILY PROTEIN"/>
    <property type="match status" value="1"/>
</dbReference>
<dbReference type="GO" id="GO:0005524">
    <property type="term" value="F:ATP binding"/>
    <property type="evidence" value="ECO:0007669"/>
    <property type="project" value="InterPro"/>
</dbReference>
<dbReference type="InterPro" id="IPR051130">
    <property type="entry name" value="Mito_struct-func_regulator"/>
</dbReference>
<evidence type="ECO:0000313" key="2">
    <source>
        <dbReference type="EMBL" id="CAJ1930437.1"/>
    </source>
</evidence>
<dbReference type="InterPro" id="IPR000719">
    <property type="entry name" value="Prot_kinase_dom"/>
</dbReference>
<feature type="domain" description="Protein kinase" evidence="1">
    <location>
        <begin position="178"/>
        <end position="571"/>
    </location>
</feature>
<dbReference type="AlphaFoldDB" id="A0AAD2CGZ8"/>
<reference evidence="2" key="1">
    <citation type="submission" date="2023-08" db="EMBL/GenBank/DDBJ databases">
        <authorList>
            <person name="Audoor S."/>
            <person name="Bilcke G."/>
        </authorList>
    </citation>
    <scope>NUCLEOTIDE SEQUENCE</scope>
</reference>
<evidence type="ECO:0000313" key="3">
    <source>
        <dbReference type="Proteomes" id="UP001295423"/>
    </source>
</evidence>
<dbReference type="Proteomes" id="UP001295423">
    <property type="component" value="Unassembled WGS sequence"/>
</dbReference>
<dbReference type="EMBL" id="CAKOGP040000113">
    <property type="protein sequence ID" value="CAJ1930437.1"/>
    <property type="molecule type" value="Genomic_DNA"/>
</dbReference>
<sequence>MIRRKLASEGNLESRLVRFARLSRLDGKRPFSSESAGSRTSVLYPLLGGSVVLATAGATKYVHDNVGGTEGLTRSLSFYSFAIPKYVEYRYHMYNKSPDHVWDKLDTDTSKTALDKAYELEGFYIKGGQMVAANMGGAFPQIWQDTMSVLQDQVPPQDFTVIKDIVSSELDFDEVFSSFEETPIGSAAIGQVHRATLKNGTPVVVKVRYPNVERILRGDVVTIKMFAQIAQPVHVPALEEIEEQFMTEFDYVQEGQQLENVRKNLRKAGLEGPGKACRVPKPYLHLCTERVLVMEELHGVKLADGLKDEMGIQARREGKTTEQYMSEMKQKERLAKERGEELKGPSSSEYDMYISVLNKQRLVSNTLRKLHNISVGWFPGNKMKVIEDKSALPVNHAKMIDDLFYIHGHEILVDGYFNGDCHPGNIMLLREVDGSPSIGLIDYGQVKKISKETRHLFARLLIALDDDNKEEIVRLMQKAGMKTEKMDPEVLYLYAKVSYDTINDKILQGKHIQLFMEDLESRDPIVQLPTELLMASRCSILLRGLAMALHQNRSAASAWRPIAERVLQTEA</sequence>
<comment type="caution">
    <text evidence="2">The sequence shown here is derived from an EMBL/GenBank/DDBJ whole genome shotgun (WGS) entry which is preliminary data.</text>
</comment>